<feature type="binding site" evidence="13">
    <location>
        <position position="79"/>
    </location>
    <ligand>
        <name>a divalent metal cation</name>
        <dbReference type="ChEBI" id="CHEBI:60240"/>
    </ligand>
</feature>
<reference evidence="15" key="1">
    <citation type="submission" date="2017-01" db="EMBL/GenBank/DDBJ databases">
        <title>High-throughput sequencing uncovers low homogeneity in the biogeography of single-stranded DNA viruses.</title>
        <authorList>
            <person name="Pearson V.M."/>
            <person name="Rokyta D.R."/>
        </authorList>
    </citation>
    <scope>NUCLEOTIDE SEQUENCE</scope>
</reference>
<dbReference type="SUPFAM" id="SSF55464">
    <property type="entry name" value="Origin of replication-binding domain, RBD-like"/>
    <property type="match status" value="1"/>
</dbReference>
<feature type="binding site" evidence="13">
    <location>
        <position position="87"/>
    </location>
    <ligand>
        <name>a divalent metal cation</name>
        <dbReference type="ChEBI" id="CHEBI:60240"/>
    </ligand>
</feature>
<feature type="active site" description="For DNA cleavage activity" evidence="12">
    <location>
        <position position="127"/>
    </location>
</feature>
<keyword evidence="4" id="KW-0235">DNA replication</keyword>
<keyword evidence="3" id="KW-0548">Nucleotidyltransferase</keyword>
<dbReference type="PROSITE" id="PS52020">
    <property type="entry name" value="CRESS_DNA_REP"/>
    <property type="match status" value="1"/>
</dbReference>
<feature type="binding site" evidence="13">
    <location>
        <position position="89"/>
    </location>
    <ligand>
        <name>a divalent metal cation</name>
        <dbReference type="ChEBI" id="CHEBI:60240"/>
    </ligand>
</feature>
<evidence type="ECO:0000256" key="9">
    <source>
        <dbReference type="ARBA" id="ARBA00022801"/>
    </source>
</evidence>
<dbReference type="GO" id="GO:0046872">
    <property type="term" value="F:metal ion binding"/>
    <property type="evidence" value="ECO:0007669"/>
    <property type="project" value="UniProtKB-KW"/>
</dbReference>
<dbReference type="GO" id="GO:0003677">
    <property type="term" value="F:DNA binding"/>
    <property type="evidence" value="ECO:0007669"/>
    <property type="project" value="UniProtKB-KW"/>
</dbReference>
<evidence type="ECO:0000256" key="4">
    <source>
        <dbReference type="ARBA" id="ARBA00022705"/>
    </source>
</evidence>
<keyword evidence="9" id="KW-0378">Hydrolase</keyword>
<keyword evidence="2" id="KW-0808">Transferase</keyword>
<evidence type="ECO:0000256" key="7">
    <source>
        <dbReference type="ARBA" id="ARBA00022741"/>
    </source>
</evidence>
<comment type="cofactor">
    <cofactor evidence="13">
        <name>Mg(2+)</name>
        <dbReference type="ChEBI" id="CHEBI:18420"/>
    </cofactor>
    <cofactor evidence="13">
        <name>Mn(2+)</name>
        <dbReference type="ChEBI" id="CHEBI:29035"/>
    </cofactor>
    <text evidence="13">Divalent metal cations, possibly Mg(2+) or Mn(2+).</text>
</comment>
<keyword evidence="5" id="KW-0540">Nuclease</keyword>
<keyword evidence="7" id="KW-0547">Nucleotide-binding</keyword>
<evidence type="ECO:0000256" key="13">
    <source>
        <dbReference type="PIRSR" id="PIRSR601191-2"/>
    </source>
</evidence>
<evidence type="ECO:0000256" key="11">
    <source>
        <dbReference type="ARBA" id="ARBA00023125"/>
    </source>
</evidence>
<dbReference type="GO" id="GO:0004519">
    <property type="term" value="F:endonuclease activity"/>
    <property type="evidence" value="ECO:0007669"/>
    <property type="project" value="UniProtKB-KW"/>
</dbReference>
<dbReference type="Pfam" id="PF00799">
    <property type="entry name" value="Gemini_AL1"/>
    <property type="match status" value="1"/>
</dbReference>
<keyword evidence="8" id="KW-0255">Endonuclease</keyword>
<evidence type="ECO:0000256" key="10">
    <source>
        <dbReference type="ARBA" id="ARBA00023124"/>
    </source>
</evidence>
<dbReference type="GO" id="GO:0005198">
    <property type="term" value="F:structural molecule activity"/>
    <property type="evidence" value="ECO:0007669"/>
    <property type="project" value="InterPro"/>
</dbReference>
<keyword evidence="6 13" id="KW-0479">Metal-binding</keyword>
<protein>
    <submittedName>
        <fullName evidence="15">Rep</fullName>
    </submittedName>
</protein>
<evidence type="ECO:0000256" key="8">
    <source>
        <dbReference type="ARBA" id="ARBA00022759"/>
    </source>
</evidence>
<evidence type="ECO:0000256" key="1">
    <source>
        <dbReference type="ARBA" id="ARBA00004147"/>
    </source>
</evidence>
<feature type="domain" description="CRESS-DNA virus Rep endonuclease" evidence="14">
    <location>
        <begin position="38"/>
        <end position="142"/>
    </location>
</feature>
<keyword evidence="10" id="KW-0190">Covalent protein-DNA linkage</keyword>
<evidence type="ECO:0000313" key="15">
    <source>
        <dbReference type="EMBL" id="AUM61783.1"/>
    </source>
</evidence>
<evidence type="ECO:0000256" key="12">
    <source>
        <dbReference type="PIRSR" id="PIRSR601191-1"/>
    </source>
</evidence>
<dbReference type="PRINTS" id="PR00228">
    <property type="entry name" value="GEMCOATCLVL1"/>
</dbReference>
<dbReference type="InterPro" id="IPR027417">
    <property type="entry name" value="P-loop_NTPase"/>
</dbReference>
<evidence type="ECO:0000256" key="2">
    <source>
        <dbReference type="ARBA" id="ARBA00022679"/>
    </source>
</evidence>
<name>A0A2K9LSD8_9VIRU</name>
<dbReference type="EMBL" id="KY487857">
    <property type="protein sequence ID" value="AUM61783.1"/>
    <property type="molecule type" value="Genomic_DNA"/>
</dbReference>
<evidence type="ECO:0000256" key="3">
    <source>
        <dbReference type="ARBA" id="ARBA00022695"/>
    </source>
</evidence>
<accession>A0A2K9LSD8</accession>
<dbReference type="GO" id="GO:0016787">
    <property type="term" value="F:hydrolase activity"/>
    <property type="evidence" value="ECO:0007669"/>
    <property type="project" value="UniProtKB-KW"/>
</dbReference>
<organism evidence="15">
    <name type="scientific">uncultured virus</name>
    <dbReference type="NCBI Taxonomy" id="340016"/>
    <lineage>
        <taxon>Viruses</taxon>
        <taxon>environmental samples</taxon>
    </lineage>
</organism>
<dbReference type="PRINTS" id="PR00227">
    <property type="entry name" value="GEMCOATAL1"/>
</dbReference>
<dbReference type="GO" id="GO:0000166">
    <property type="term" value="F:nucleotide binding"/>
    <property type="evidence" value="ECO:0007669"/>
    <property type="project" value="UniProtKB-KW"/>
</dbReference>
<dbReference type="GO" id="GO:0016779">
    <property type="term" value="F:nucleotidyltransferase activity"/>
    <property type="evidence" value="ECO:0007669"/>
    <property type="project" value="UniProtKB-KW"/>
</dbReference>
<dbReference type="Gene3D" id="3.40.50.300">
    <property type="entry name" value="P-loop containing nucleotide triphosphate hydrolases"/>
    <property type="match status" value="1"/>
</dbReference>
<gene>
    <name evidence="15" type="primary">Rep</name>
</gene>
<evidence type="ECO:0000256" key="6">
    <source>
        <dbReference type="ARBA" id="ARBA00022723"/>
    </source>
</evidence>
<proteinExistence type="predicted"/>
<dbReference type="SUPFAM" id="SSF52540">
    <property type="entry name" value="P-loop containing nucleoside triphosphate hydrolases"/>
    <property type="match status" value="1"/>
</dbReference>
<dbReference type="GO" id="GO:0006260">
    <property type="term" value="P:DNA replication"/>
    <property type="evidence" value="ECO:0007669"/>
    <property type="project" value="UniProtKB-KW"/>
</dbReference>
<keyword evidence="11" id="KW-0238">DNA-binding</keyword>
<dbReference type="InterPro" id="IPR001191">
    <property type="entry name" value="Gemini_AL1_REP"/>
</dbReference>
<feature type="binding site" evidence="13">
    <location>
        <position position="131"/>
    </location>
    <ligand>
        <name>a divalent metal cation</name>
        <dbReference type="ChEBI" id="CHEBI:60240"/>
    </ligand>
</feature>
<dbReference type="InterPro" id="IPR001301">
    <property type="entry name" value="Gemini_AL1_CLV"/>
</dbReference>
<comment type="subcellular location">
    <subcellularLocation>
        <location evidence="1">Host nucleus</location>
    </subcellularLocation>
</comment>
<evidence type="ECO:0000256" key="5">
    <source>
        <dbReference type="ARBA" id="ARBA00022722"/>
    </source>
</evidence>
<sequence length="353" mass="40408">MKEKTPTTAKGSRGLYRRKLLNFLTRGGVILNPTPMFRLQGKHIFLTYAQAERIENKETLLWALRDKIPSPTAWAIGKENHADGGVHYHVLLGYENRIDIRDMRFYDVEGHHPNAQSVRSTKNVLTYVTKEGDTLIHNFNQVRDEDIYEALIDEILMNTNATDAIKGVLARTGTKGLRLFNQIQGYTDRMMRPSAKHSALEVYPDAFPGVDDQLGAKLLKFNQDVAKGVAYRGDRKSLWLYGPSRLGKTVLARSLGTHWYMLMQWNIDAHDDDAEYGVLDDIDWDSLKRYYKGMMGCQSDITVTDKYKKKTIIQHGRPVIILTNELPIFSVAEASWLEANVVFHYVGHKLYEE</sequence>
<dbReference type="Gene3D" id="3.40.1310.20">
    <property type="match status" value="1"/>
</dbReference>
<dbReference type="InterPro" id="IPR049912">
    <property type="entry name" value="CRESS_DNA_REP"/>
</dbReference>
<dbReference type="GO" id="GO:0042025">
    <property type="term" value="C:host cell nucleus"/>
    <property type="evidence" value="ECO:0007669"/>
    <property type="project" value="UniProtKB-SubCell"/>
</dbReference>
<evidence type="ECO:0000259" key="14">
    <source>
        <dbReference type="PROSITE" id="PS52020"/>
    </source>
</evidence>